<dbReference type="NCBIfam" id="NF038347">
    <property type="entry name" value="FtsX_Gpos"/>
    <property type="match status" value="1"/>
</dbReference>
<feature type="transmembrane region" description="Helical" evidence="11">
    <location>
        <begin position="273"/>
        <end position="298"/>
    </location>
</feature>
<gene>
    <name evidence="14" type="ORF">CLG_B1771</name>
</gene>
<dbReference type="EMBL" id="ACSJ01000007">
    <property type="protein sequence ID" value="EES91563.1"/>
    <property type="molecule type" value="Genomic_DNA"/>
</dbReference>
<dbReference type="PANTHER" id="PTHR47755">
    <property type="entry name" value="CELL DIVISION PROTEIN FTSX"/>
    <property type="match status" value="1"/>
</dbReference>
<protein>
    <recommendedName>
        <fullName evidence="3 10">Cell division protein FtsX</fullName>
    </recommendedName>
</protein>
<accession>A0A9P2G815</accession>
<comment type="similarity">
    <text evidence="2 10">Belongs to the ABC-4 integral membrane protein family. FtsX subfamily.</text>
</comment>
<sequence>MNREVDTDMKISTIKYFSMDSLISLRRNKTLSIASIITVSLTLFMFGIFLLTMLNANQLLKNLESKLEVSVFLKENISAAEKQKVASSVKNIQGVAGIKYITKTEALKKLNNQLGEENKDLMKGLEKQNPLPESFIIRVNDSSIIKSVVSKTKGIKSVEKVVANEDLVNQISKITKGVKWVGGVALLIMIPICLFLIGNTIKLAVYARRREVNIMKFVGATDWFIRWPFIIEGVIIGVIGALISSGLLYYVYRAVYLKLTSIIMLLNILTPRYFAMNVVWIFIISGIVIGGIGSILSIRKFLKV</sequence>
<evidence type="ECO:0000313" key="15">
    <source>
        <dbReference type="Proteomes" id="UP000006160"/>
    </source>
</evidence>
<evidence type="ECO:0000256" key="10">
    <source>
        <dbReference type="PIRNR" id="PIRNR003097"/>
    </source>
</evidence>
<comment type="subcellular location">
    <subcellularLocation>
        <location evidence="1">Cell membrane</location>
        <topology evidence="1">Multi-pass membrane protein</topology>
    </subcellularLocation>
</comment>
<proteinExistence type="inferred from homology"/>
<feature type="domain" description="FtsX extracellular" evidence="13">
    <location>
        <begin position="67"/>
        <end position="161"/>
    </location>
</feature>
<evidence type="ECO:0000256" key="1">
    <source>
        <dbReference type="ARBA" id="ARBA00004651"/>
    </source>
</evidence>
<dbReference type="Pfam" id="PF18075">
    <property type="entry name" value="FtsX_ECD"/>
    <property type="match status" value="1"/>
</dbReference>
<evidence type="ECO:0000259" key="13">
    <source>
        <dbReference type="Pfam" id="PF18075"/>
    </source>
</evidence>
<dbReference type="AlphaFoldDB" id="A0A9P2G815"/>
<keyword evidence="4 10" id="KW-1003">Cell membrane</keyword>
<evidence type="ECO:0000259" key="12">
    <source>
        <dbReference type="Pfam" id="PF02687"/>
    </source>
</evidence>
<evidence type="ECO:0000256" key="4">
    <source>
        <dbReference type="ARBA" id="ARBA00022475"/>
    </source>
</evidence>
<dbReference type="Pfam" id="PF02687">
    <property type="entry name" value="FtsX"/>
    <property type="match status" value="1"/>
</dbReference>
<dbReference type="InterPro" id="IPR004513">
    <property type="entry name" value="FtsX"/>
</dbReference>
<evidence type="ECO:0000313" key="14">
    <source>
        <dbReference type="EMBL" id="EES91563.1"/>
    </source>
</evidence>
<feature type="transmembrane region" description="Helical" evidence="11">
    <location>
        <begin position="31"/>
        <end position="54"/>
    </location>
</feature>
<organism evidence="14 15">
    <name type="scientific">Clostridium botulinum D str. 1873</name>
    <dbReference type="NCBI Taxonomy" id="592027"/>
    <lineage>
        <taxon>Bacteria</taxon>
        <taxon>Bacillati</taxon>
        <taxon>Bacillota</taxon>
        <taxon>Clostridia</taxon>
        <taxon>Eubacteriales</taxon>
        <taxon>Clostridiaceae</taxon>
        <taxon>Clostridium</taxon>
    </lineage>
</organism>
<evidence type="ECO:0000256" key="8">
    <source>
        <dbReference type="ARBA" id="ARBA00023136"/>
    </source>
</evidence>
<reference evidence="14 15" key="1">
    <citation type="submission" date="2009-10" db="EMBL/GenBank/DDBJ databases">
        <authorList>
            <person name="Shrivastava S."/>
            <person name="Brinkac L.B."/>
            <person name="Brown J.L."/>
            <person name="Bruce D.B."/>
            <person name="Detter C."/>
            <person name="Green L.D."/>
            <person name="Munk C.A."/>
            <person name="Rogers Y.C."/>
            <person name="Tapia R."/>
            <person name="Saunders E.S."/>
            <person name="Sims D.R."/>
            <person name="Smith L.A."/>
            <person name="Smith T.J."/>
            <person name="Sutton G."/>
            <person name="Brettin T."/>
        </authorList>
    </citation>
    <scope>NUCLEOTIDE SEQUENCE [LARGE SCALE GENOMIC DNA]</scope>
    <source>
        <strain evidence="15">D str. 1873</strain>
    </source>
</reference>
<keyword evidence="8 10" id="KW-0472">Membrane</keyword>
<keyword evidence="7 11" id="KW-1133">Transmembrane helix</keyword>
<evidence type="ECO:0000256" key="2">
    <source>
        <dbReference type="ARBA" id="ARBA00007379"/>
    </source>
</evidence>
<evidence type="ECO:0000256" key="6">
    <source>
        <dbReference type="ARBA" id="ARBA00022692"/>
    </source>
</evidence>
<dbReference type="PIRSF" id="PIRSF003097">
    <property type="entry name" value="FtsX"/>
    <property type="match status" value="1"/>
</dbReference>
<keyword evidence="9 10" id="KW-0131">Cell cycle</keyword>
<dbReference type="Gene3D" id="3.30.70.3040">
    <property type="match status" value="1"/>
</dbReference>
<feature type="domain" description="ABC3 transporter permease C-terminal" evidence="12">
    <location>
        <begin position="184"/>
        <end position="303"/>
    </location>
</feature>
<name>A0A9P2G815_CLOBO</name>
<dbReference type="InterPro" id="IPR058204">
    <property type="entry name" value="FtsX_firmicutes-type"/>
</dbReference>
<evidence type="ECO:0000256" key="9">
    <source>
        <dbReference type="ARBA" id="ARBA00023306"/>
    </source>
</evidence>
<dbReference type="PANTHER" id="PTHR47755:SF1">
    <property type="entry name" value="CELL DIVISION PROTEIN FTSX"/>
    <property type="match status" value="1"/>
</dbReference>
<dbReference type="GO" id="GO:0005886">
    <property type="term" value="C:plasma membrane"/>
    <property type="evidence" value="ECO:0007669"/>
    <property type="project" value="UniProtKB-SubCell"/>
</dbReference>
<dbReference type="InterPro" id="IPR003838">
    <property type="entry name" value="ABC3_permease_C"/>
</dbReference>
<comment type="function">
    <text evidence="10">Part of the ABC transporter FtsEX involved in asymmetric cellular division facilitating the initiation of sporulation.</text>
</comment>
<keyword evidence="6 11" id="KW-0812">Transmembrane</keyword>
<dbReference type="GO" id="GO:0051301">
    <property type="term" value="P:cell division"/>
    <property type="evidence" value="ECO:0007669"/>
    <property type="project" value="UniProtKB-KW"/>
</dbReference>
<feature type="transmembrane region" description="Helical" evidence="11">
    <location>
        <begin position="227"/>
        <end position="252"/>
    </location>
</feature>
<evidence type="ECO:0000256" key="3">
    <source>
        <dbReference type="ARBA" id="ARBA00021907"/>
    </source>
</evidence>
<evidence type="ECO:0000256" key="5">
    <source>
        <dbReference type="ARBA" id="ARBA00022618"/>
    </source>
</evidence>
<keyword evidence="5 10" id="KW-0132">Cell division</keyword>
<dbReference type="InterPro" id="IPR040690">
    <property type="entry name" value="FtsX_ECD"/>
</dbReference>
<feature type="transmembrane region" description="Helical" evidence="11">
    <location>
        <begin position="180"/>
        <end position="207"/>
    </location>
</feature>
<comment type="caution">
    <text evidence="14">The sequence shown here is derived from an EMBL/GenBank/DDBJ whole genome shotgun (WGS) entry which is preliminary data.</text>
</comment>
<evidence type="ECO:0000256" key="7">
    <source>
        <dbReference type="ARBA" id="ARBA00022989"/>
    </source>
</evidence>
<evidence type="ECO:0000256" key="11">
    <source>
        <dbReference type="SAM" id="Phobius"/>
    </source>
</evidence>
<dbReference type="Proteomes" id="UP000006160">
    <property type="component" value="Unassembled WGS sequence"/>
</dbReference>